<accession>A0AAD3CPN0</accession>
<organism evidence="3 4">
    <name type="scientific">Chaetoceros tenuissimus</name>
    <dbReference type="NCBI Taxonomy" id="426638"/>
    <lineage>
        <taxon>Eukaryota</taxon>
        <taxon>Sar</taxon>
        <taxon>Stramenopiles</taxon>
        <taxon>Ochrophyta</taxon>
        <taxon>Bacillariophyta</taxon>
        <taxon>Coscinodiscophyceae</taxon>
        <taxon>Chaetocerotophycidae</taxon>
        <taxon>Chaetocerotales</taxon>
        <taxon>Chaetocerotaceae</taxon>
        <taxon>Chaetoceros</taxon>
    </lineage>
</organism>
<dbReference type="Gene3D" id="3.40.50.1820">
    <property type="entry name" value="alpha/beta hydrolase"/>
    <property type="match status" value="1"/>
</dbReference>
<dbReference type="InterPro" id="IPR050960">
    <property type="entry name" value="AB_hydrolase_4_sf"/>
</dbReference>
<dbReference type="PANTHER" id="PTHR10794:SF63">
    <property type="entry name" value="ALPHA_BETA HYDROLASE 1, ISOFORM A"/>
    <property type="match status" value="1"/>
</dbReference>
<dbReference type="EMBL" id="BLLK01000028">
    <property type="protein sequence ID" value="GFH48524.1"/>
    <property type="molecule type" value="Genomic_DNA"/>
</dbReference>
<evidence type="ECO:0008006" key="5">
    <source>
        <dbReference type="Google" id="ProtNLM"/>
    </source>
</evidence>
<feature type="transmembrane region" description="Helical" evidence="2">
    <location>
        <begin position="66"/>
        <end position="82"/>
    </location>
</feature>
<proteinExistence type="inferred from homology"/>
<keyword evidence="2" id="KW-0812">Transmembrane</keyword>
<name>A0AAD3CPN0_9STRA</name>
<keyword evidence="2" id="KW-0472">Membrane</keyword>
<dbReference type="AlphaFoldDB" id="A0AAD3CPN0"/>
<sequence length="603" mass="67496">MEIPSYCKTNSEDWEALHDTAKAFIEALQLPKVHPHCLDENFLDDVLPIPDGEMDPSFFYENEMSIFSRIVTILYVIAPALLAMLELWLRLFACIIAPLVGTYLASDLGYKKNTQENTKTNYNYDRNQAIIMGLGLASSVVLFTDTMYVQSFGRIYGLLCLGVITLLSTQRLSALQKFQKLIKLMIVSSLALSSFLYATSGRQGTDHYSNPGIDIATVDDGLYFSQSNALMSRIAEIWPEDSRTYNKDNASPLPTGDAMTGIPFLVNKVPEQKYHRLWVKSEVDNEAVAIDIAFPTNREHSSTKPIYFILHGLNGGSHEEYVRELVIRRTKEGHTCIVMIARGLSDTPVFGFNVFHGARVSDVDASAKAIRKGLAPNQMLAGVGYSMGAIILSNYIARSGSKCQLDSGIAVSGGLDMRENLNFQRSMRLWQPMLAQSLKEDFIMKKFDGRFRLRLTKEEHLSLMRASSVSEIDVHAIVTYNGFDSLMHYYTEMSAMGDTNLFRSETTDTIGEVGRIGNVSIPFCVFHALDDPLTTWRVNSRQPEKLVETGDGFLMMLLTREGGHVGWPLGFNPRNEGWRFMNDAVAGFVTSVDKARGEFKTNE</sequence>
<reference evidence="3 4" key="1">
    <citation type="journal article" date="2021" name="Sci. Rep.">
        <title>The genome of the diatom Chaetoceros tenuissimus carries an ancient integrated fragment of an extant virus.</title>
        <authorList>
            <person name="Hongo Y."/>
            <person name="Kimura K."/>
            <person name="Takaki Y."/>
            <person name="Yoshida Y."/>
            <person name="Baba S."/>
            <person name="Kobayashi G."/>
            <person name="Nagasaki K."/>
            <person name="Hano T."/>
            <person name="Tomaru Y."/>
        </authorList>
    </citation>
    <scope>NUCLEOTIDE SEQUENCE [LARGE SCALE GENOMIC DNA]</scope>
    <source>
        <strain evidence="3 4">NIES-3715</strain>
    </source>
</reference>
<comment type="similarity">
    <text evidence="1">Belongs to the AB hydrolase superfamily. AB hydrolase 4 family.</text>
</comment>
<feature type="transmembrane region" description="Helical" evidence="2">
    <location>
        <begin position="129"/>
        <end position="149"/>
    </location>
</feature>
<dbReference type="Proteomes" id="UP001054902">
    <property type="component" value="Unassembled WGS sequence"/>
</dbReference>
<dbReference type="PANTHER" id="PTHR10794">
    <property type="entry name" value="ABHYDROLASE DOMAIN-CONTAINING PROTEIN"/>
    <property type="match status" value="1"/>
</dbReference>
<dbReference type="GO" id="GO:0034338">
    <property type="term" value="F:short-chain carboxylesterase activity"/>
    <property type="evidence" value="ECO:0007669"/>
    <property type="project" value="TreeGrafter"/>
</dbReference>
<evidence type="ECO:0000313" key="3">
    <source>
        <dbReference type="EMBL" id="GFH48524.1"/>
    </source>
</evidence>
<protein>
    <recommendedName>
        <fullName evidence="5">AB hydrolase-1 domain-containing protein</fullName>
    </recommendedName>
</protein>
<dbReference type="SUPFAM" id="SSF53474">
    <property type="entry name" value="alpha/beta-Hydrolases"/>
    <property type="match status" value="1"/>
</dbReference>
<feature type="transmembrane region" description="Helical" evidence="2">
    <location>
        <begin position="88"/>
        <end position="108"/>
    </location>
</feature>
<dbReference type="InterPro" id="IPR029058">
    <property type="entry name" value="AB_hydrolase_fold"/>
</dbReference>
<dbReference type="GO" id="GO:0047372">
    <property type="term" value="F:monoacylglycerol lipase activity"/>
    <property type="evidence" value="ECO:0007669"/>
    <property type="project" value="TreeGrafter"/>
</dbReference>
<evidence type="ECO:0000256" key="2">
    <source>
        <dbReference type="SAM" id="Phobius"/>
    </source>
</evidence>
<comment type="caution">
    <text evidence="3">The sequence shown here is derived from an EMBL/GenBank/DDBJ whole genome shotgun (WGS) entry which is preliminary data.</text>
</comment>
<gene>
    <name evidence="3" type="ORF">CTEN210_05000</name>
</gene>
<evidence type="ECO:0000313" key="4">
    <source>
        <dbReference type="Proteomes" id="UP001054902"/>
    </source>
</evidence>
<keyword evidence="2" id="KW-1133">Transmembrane helix</keyword>
<keyword evidence="4" id="KW-1185">Reference proteome</keyword>
<evidence type="ECO:0000256" key="1">
    <source>
        <dbReference type="ARBA" id="ARBA00010884"/>
    </source>
</evidence>